<feature type="region of interest" description="Disordered" evidence="8">
    <location>
        <begin position="1040"/>
        <end position="1102"/>
    </location>
</feature>
<keyword evidence="3" id="KW-0547">Nucleotide-binding</keyword>
<dbReference type="InterPro" id="IPR014001">
    <property type="entry name" value="Helicase_ATP-bd"/>
</dbReference>
<feature type="compositionally biased region" description="Basic and acidic residues" evidence="8">
    <location>
        <begin position="1050"/>
        <end position="1062"/>
    </location>
</feature>
<comment type="subcellular location">
    <subcellularLocation>
        <location evidence="1">Nucleus</location>
    </subcellularLocation>
</comment>
<reference evidence="10" key="2">
    <citation type="submission" date="2022-06" db="UniProtKB">
        <authorList>
            <consortium name="EnsemblMetazoa"/>
        </authorList>
    </citation>
    <scope>IDENTIFICATION</scope>
    <source>
        <strain evidence="10">PS312</strain>
    </source>
</reference>
<dbReference type="GO" id="GO:0003678">
    <property type="term" value="F:DNA helicase activity"/>
    <property type="evidence" value="ECO:0007669"/>
    <property type="project" value="InterPro"/>
</dbReference>
<organism evidence="10 11">
    <name type="scientific">Pristionchus pacificus</name>
    <name type="common">Parasitic nematode worm</name>
    <dbReference type="NCBI Taxonomy" id="54126"/>
    <lineage>
        <taxon>Eukaryota</taxon>
        <taxon>Metazoa</taxon>
        <taxon>Ecdysozoa</taxon>
        <taxon>Nematoda</taxon>
        <taxon>Chromadorea</taxon>
        <taxon>Rhabditida</taxon>
        <taxon>Rhabditina</taxon>
        <taxon>Diplogasteromorpha</taxon>
        <taxon>Diplogasteroidea</taxon>
        <taxon>Neodiplogasteridae</taxon>
        <taxon>Pristionchus</taxon>
    </lineage>
</organism>
<dbReference type="InterPro" id="IPR031053">
    <property type="entry name" value="ALC1"/>
</dbReference>
<sequence>MVAILSTPKPLPPITSIPRRPPSYGFEPVYRTTVEKDLSLEMKVERQFRWTVVLLFSLLSLLCASVAVYYSINSSTIDIRIPRPIHNRSLSIANHRVMGRMKDSNLHFVQINFYAMARFQHPDRDITVDSITVSVYNGHIRVGGGEFIPSIDRKYPLIHSKGDITEITMLPKATLLEGEVGYKECSSNDSSHLGLRLYYSILVHTNNIFGNEMKGRIEYSQMYSVFEYSTSQIMGTSTASQDLEDLEALLKERGESLRDHQVEGLRVIWEWNDEGRGGIVADEMGLGKTCTTVVHLWRLRRSGKGPFMVVCPLSVVNHWKNEIQRFSCGELEPFCFMGMKDERRELLNSIDNELLSNQVFVLPYHLFTSEQEDLAPLLNNTNFSLIVADEAHTLKNWKSQISELMRTRLDDSQFLLLTGTPIQNDIGELYSLLSFCHPDKYHIEDIKEFVDRYKDKKKLVNLREILKKYSIRRKKEVVCTTLPPMQQVIFYHGMTKKQKKLYIDILVKNRESIRSDFSLNNQLMHLRKAVAHPYLFPGQEPEPFTEGEHIVTASEKMRVLDAVLSFLSRNGHRCLIFSQFNSLLDIVQDYLNMRGTSYERLDGSARAEERFTSINSFQNANADVFLLSTKAGGVGLTLTAADTVIFVDSDWNPQNDIQAMARCHRIGQTKPVRVIRLIGRYTVEQMMNVRAMTKMKLTDQLTDEQSKYYARPAATDVSKMLAYGLANLREEKDEDDNVTDSHLERVIGHTNEKGEWMERDEEMEDKENSQDSLSDDDKDVDEKDFFYFEGVRYRVNENDRAAMAEILDEKGVKITQGKNWTREELEEMEKEKEERKERRKIMAEERKKKKWTDAGYSSLNLPLPDNNEMEGVGMDDEENEGEEISFVTGDLMKPKGEGGAIIIHIVDDSGSFGSGGVFSALDSLSSSIRDNYELAGEMGDLSMGDTHLIELKKDGRKIEVALIVAQKKTKRNELVLSALSRGLRRLSGRAKEKGESVHTARMGRHIHNVQWYAVEKTLKKELALKGITLFVYYKPRGGGGDGMGRGRGKGRFDNRTNSRDSEIDMIELSPDRNEPEKKRRKRVMMDSDDENDEPGCSNWRREGKMMEDDDEVMEVAEKKERIVKKVKNEEKSKGDGIFTGYTFYLSEGVRNMRGQIEGEGGIVTTSLLDLYDVTHAIIPENEKEKEKGTIRLLPDEASIKGEEYKPCRSDSDLQKRQCNSVEVRPSSEQMSESSGGPESQPDPSPLKANKPIYQTDSVPNETKPEQVQNRLVPVLKNLFDLEPLNKTGGSSDLLAEKLAQKNKLDEEKDLKELTCEEDCNYYNIRKDMKAIVDKTNNKKEDDTVYEKSSKKTKGKDTTKKPSGMKYKKDSRQSKSKEEKEKSLDKVQTVEYDTENDVNEKNYMYNLKEIDYCTHDMMRCIEEDNLYKNINSDSRLPDKVEPYTDDLEQLAKRRYTSCKVLRRNTLMSTILSMPSADEKETAATATAKHMSEHCAIRFLPPTTLIQHCDEPREDMTNIDVSDVVNMTGTAIPMTVPPMTAVPIVIKPSQENESSKKGNEKKKKKEGKMIEATCESERKTAEEM</sequence>
<dbReference type="InterPro" id="IPR043472">
    <property type="entry name" value="Macro_dom-like"/>
</dbReference>
<dbReference type="GO" id="GO:0005634">
    <property type="term" value="C:nucleus"/>
    <property type="evidence" value="ECO:0000318"/>
    <property type="project" value="GO_Central"/>
</dbReference>
<dbReference type="SUPFAM" id="SSF52540">
    <property type="entry name" value="P-loop containing nucleoside triphosphate hydrolases"/>
    <property type="match status" value="2"/>
</dbReference>
<feature type="compositionally biased region" description="Polar residues" evidence="8">
    <location>
        <begin position="1216"/>
        <end position="1237"/>
    </location>
</feature>
<keyword evidence="9" id="KW-0472">Membrane</keyword>
<dbReference type="InterPro" id="IPR049730">
    <property type="entry name" value="SNF2/RAD54-like_C"/>
</dbReference>
<dbReference type="SMART" id="SM00487">
    <property type="entry name" value="DEXDc"/>
    <property type="match status" value="1"/>
</dbReference>
<feature type="compositionally biased region" description="Basic and acidic residues" evidence="8">
    <location>
        <begin position="1573"/>
        <end position="1582"/>
    </location>
</feature>
<feature type="region of interest" description="Disordered" evidence="8">
    <location>
        <begin position="1339"/>
        <end position="1386"/>
    </location>
</feature>
<dbReference type="GO" id="GO:0016887">
    <property type="term" value="F:ATP hydrolysis activity"/>
    <property type="evidence" value="ECO:0000318"/>
    <property type="project" value="GO_Central"/>
</dbReference>
<dbReference type="EnsemblMetazoa" id="PPA06505.1">
    <property type="protein sequence ID" value="PPA06505.1"/>
    <property type="gene ID" value="WBGene00096059"/>
</dbReference>
<name>A0A2A6CIP2_PRIPA</name>
<dbReference type="OrthoDB" id="5857104at2759"/>
<dbReference type="PROSITE" id="PS51192">
    <property type="entry name" value="HELICASE_ATP_BIND_1"/>
    <property type="match status" value="1"/>
</dbReference>
<feature type="compositionally biased region" description="Basic and acidic residues" evidence="8">
    <location>
        <begin position="1339"/>
        <end position="1359"/>
    </location>
</feature>
<dbReference type="PANTHER" id="PTHR47157">
    <property type="entry name" value="CHROMODOMAIN-HELICASE-DNA-BINDING PROTEIN 1-LIKE"/>
    <property type="match status" value="1"/>
</dbReference>
<feature type="region of interest" description="Disordered" evidence="8">
    <location>
        <begin position="1544"/>
        <end position="1582"/>
    </location>
</feature>
<protein>
    <submittedName>
        <fullName evidence="10">Helicase</fullName>
    </submittedName>
</protein>
<keyword evidence="4" id="KW-0378">Hydrolase</keyword>
<dbReference type="GO" id="GO:0006281">
    <property type="term" value="P:DNA repair"/>
    <property type="evidence" value="ECO:0007669"/>
    <property type="project" value="InterPro"/>
</dbReference>
<evidence type="ECO:0000256" key="4">
    <source>
        <dbReference type="ARBA" id="ARBA00022801"/>
    </source>
</evidence>
<keyword evidence="9" id="KW-1133">Transmembrane helix</keyword>
<dbReference type="PROSITE" id="PS51194">
    <property type="entry name" value="HELICASE_CTER"/>
    <property type="match status" value="1"/>
</dbReference>
<dbReference type="GO" id="GO:0140658">
    <property type="term" value="F:ATP-dependent chromatin remodeler activity"/>
    <property type="evidence" value="ECO:0000318"/>
    <property type="project" value="GO_Central"/>
</dbReference>
<evidence type="ECO:0000256" key="8">
    <source>
        <dbReference type="SAM" id="MobiDB-lite"/>
    </source>
</evidence>
<dbReference type="InterPro" id="IPR038718">
    <property type="entry name" value="SNF2-like_sf"/>
</dbReference>
<dbReference type="InterPro" id="IPR000330">
    <property type="entry name" value="SNF2_N"/>
</dbReference>
<dbReference type="Proteomes" id="UP000005239">
    <property type="component" value="Unassembled WGS sequence"/>
</dbReference>
<feature type="region of interest" description="Disordered" evidence="8">
    <location>
        <begin position="751"/>
        <end position="778"/>
    </location>
</feature>
<keyword evidence="6" id="KW-0539">Nucleus</keyword>
<evidence type="ECO:0000256" key="2">
    <source>
        <dbReference type="ARBA" id="ARBA00007025"/>
    </source>
</evidence>
<dbReference type="Pfam" id="PF00271">
    <property type="entry name" value="Helicase_C"/>
    <property type="match status" value="1"/>
</dbReference>
<dbReference type="GO" id="GO:0042393">
    <property type="term" value="F:histone binding"/>
    <property type="evidence" value="ECO:0000318"/>
    <property type="project" value="GO_Central"/>
</dbReference>
<evidence type="ECO:0000256" key="9">
    <source>
        <dbReference type="SAM" id="Phobius"/>
    </source>
</evidence>
<evidence type="ECO:0000256" key="5">
    <source>
        <dbReference type="ARBA" id="ARBA00022840"/>
    </source>
</evidence>
<dbReference type="InterPro" id="IPR027417">
    <property type="entry name" value="P-loop_NTPase"/>
</dbReference>
<evidence type="ECO:0000256" key="7">
    <source>
        <dbReference type="SAM" id="Coils"/>
    </source>
</evidence>
<evidence type="ECO:0000256" key="3">
    <source>
        <dbReference type="ARBA" id="ARBA00022741"/>
    </source>
</evidence>
<dbReference type="Pfam" id="PF00176">
    <property type="entry name" value="SNF2-rel_dom"/>
    <property type="match status" value="1"/>
</dbReference>
<comment type="similarity">
    <text evidence="2">Belongs to the SNF2/RAD54 helicase family.</text>
</comment>
<dbReference type="GO" id="GO:0006338">
    <property type="term" value="P:chromatin remodeling"/>
    <property type="evidence" value="ECO:0000318"/>
    <property type="project" value="GO_Central"/>
</dbReference>
<accession>A0A2A6CIP2</accession>
<dbReference type="Gene3D" id="3.40.220.10">
    <property type="entry name" value="Leucine Aminopeptidase, subunit E, domain 1"/>
    <property type="match status" value="1"/>
</dbReference>
<dbReference type="GO" id="GO:0000785">
    <property type="term" value="C:chromatin"/>
    <property type="evidence" value="ECO:0000318"/>
    <property type="project" value="GO_Central"/>
</dbReference>
<feature type="coiled-coil region" evidence="7">
    <location>
        <begin position="818"/>
        <end position="848"/>
    </location>
</feature>
<dbReference type="SUPFAM" id="SSF52949">
    <property type="entry name" value="Macro domain-like"/>
    <property type="match status" value="1"/>
</dbReference>
<evidence type="ECO:0000256" key="1">
    <source>
        <dbReference type="ARBA" id="ARBA00004123"/>
    </source>
</evidence>
<dbReference type="InterPro" id="IPR001650">
    <property type="entry name" value="Helicase_C-like"/>
</dbReference>
<dbReference type="CDD" id="cd18793">
    <property type="entry name" value="SF2_C_SNF"/>
    <property type="match status" value="1"/>
</dbReference>
<dbReference type="GO" id="GO:0005524">
    <property type="term" value="F:ATP binding"/>
    <property type="evidence" value="ECO:0007669"/>
    <property type="project" value="UniProtKB-KW"/>
</dbReference>
<keyword evidence="5" id="KW-0067">ATP-binding</keyword>
<keyword evidence="7" id="KW-0175">Coiled coil</keyword>
<feature type="transmembrane region" description="Helical" evidence="9">
    <location>
        <begin position="52"/>
        <end position="72"/>
    </location>
</feature>
<keyword evidence="9" id="KW-0812">Transmembrane</keyword>
<reference evidence="11" key="1">
    <citation type="journal article" date="2008" name="Nat. Genet.">
        <title>The Pristionchus pacificus genome provides a unique perspective on nematode lifestyle and parasitism.</title>
        <authorList>
            <person name="Dieterich C."/>
            <person name="Clifton S.W."/>
            <person name="Schuster L.N."/>
            <person name="Chinwalla A."/>
            <person name="Delehaunty K."/>
            <person name="Dinkelacker I."/>
            <person name="Fulton L."/>
            <person name="Fulton R."/>
            <person name="Godfrey J."/>
            <person name="Minx P."/>
            <person name="Mitreva M."/>
            <person name="Roeseler W."/>
            <person name="Tian H."/>
            <person name="Witte H."/>
            <person name="Yang S.P."/>
            <person name="Wilson R.K."/>
            <person name="Sommer R.J."/>
        </authorList>
    </citation>
    <scope>NUCLEOTIDE SEQUENCE [LARGE SCALE GENOMIC DNA]</scope>
    <source>
        <strain evidence="11">PS312</strain>
    </source>
</reference>
<dbReference type="Gene3D" id="3.40.50.10810">
    <property type="entry name" value="Tandem AAA-ATPase domain"/>
    <property type="match status" value="1"/>
</dbReference>
<evidence type="ECO:0000256" key="6">
    <source>
        <dbReference type="ARBA" id="ARBA00023242"/>
    </source>
</evidence>
<dbReference type="GO" id="GO:0003677">
    <property type="term" value="F:DNA binding"/>
    <property type="evidence" value="ECO:0000318"/>
    <property type="project" value="GO_Central"/>
</dbReference>
<dbReference type="GO" id="GO:0003682">
    <property type="term" value="F:chromatin binding"/>
    <property type="evidence" value="ECO:0000318"/>
    <property type="project" value="GO_Central"/>
</dbReference>
<feature type="compositionally biased region" description="Polar residues" evidence="8">
    <location>
        <begin position="1252"/>
        <end position="1267"/>
    </location>
</feature>
<accession>A0A8R1U7C8</accession>
<gene>
    <name evidence="10" type="primary">WBGene00096059</name>
</gene>
<dbReference type="SMART" id="SM00490">
    <property type="entry name" value="HELICc"/>
    <property type="match status" value="1"/>
</dbReference>
<proteinExistence type="inferred from homology"/>
<feature type="compositionally biased region" description="Basic and acidic residues" evidence="8">
    <location>
        <begin position="1203"/>
        <end position="1215"/>
    </location>
</feature>
<feature type="region of interest" description="Disordered" evidence="8">
    <location>
        <begin position="1203"/>
        <end position="1267"/>
    </location>
</feature>
<dbReference type="PANTHER" id="PTHR47157:SF1">
    <property type="entry name" value="CHROMODOMAIN-HELICASE-DNA-BINDING PROTEIN 1-LIKE"/>
    <property type="match status" value="1"/>
</dbReference>
<feature type="compositionally biased region" description="Basic and acidic residues" evidence="8">
    <location>
        <begin position="1366"/>
        <end position="1384"/>
    </location>
</feature>
<evidence type="ECO:0000313" key="10">
    <source>
        <dbReference type="EnsemblMetazoa" id="PPA06505.1"/>
    </source>
</evidence>
<keyword evidence="11" id="KW-1185">Reference proteome</keyword>
<evidence type="ECO:0000313" key="11">
    <source>
        <dbReference type="Proteomes" id="UP000005239"/>
    </source>
</evidence>
<dbReference type="Gene3D" id="3.40.50.300">
    <property type="entry name" value="P-loop containing nucleotide triphosphate hydrolases"/>
    <property type="match status" value="1"/>
</dbReference>